<protein>
    <submittedName>
        <fullName evidence="2">Uncharacterized protein</fullName>
    </submittedName>
</protein>
<proteinExistence type="predicted"/>
<evidence type="ECO:0000256" key="1">
    <source>
        <dbReference type="SAM" id="Phobius"/>
    </source>
</evidence>
<keyword evidence="1" id="KW-1133">Transmembrane helix</keyword>
<gene>
    <name evidence="2" type="ORF">HUV48_06415</name>
</gene>
<keyword evidence="1" id="KW-0472">Membrane</keyword>
<dbReference type="Proteomes" id="UP000561438">
    <property type="component" value="Unassembled WGS sequence"/>
</dbReference>
<organism evidence="2 3">
    <name type="scientific">Qipengyuania atrilutea</name>
    <dbReference type="NCBI Taxonomy" id="2744473"/>
    <lineage>
        <taxon>Bacteria</taxon>
        <taxon>Pseudomonadati</taxon>
        <taxon>Pseudomonadota</taxon>
        <taxon>Alphaproteobacteria</taxon>
        <taxon>Sphingomonadales</taxon>
        <taxon>Erythrobacteraceae</taxon>
        <taxon>Qipengyuania</taxon>
    </lineage>
</organism>
<dbReference type="RefSeq" id="WP_176266966.1">
    <property type="nucleotide sequence ID" value="NZ_JABWGV010000002.1"/>
</dbReference>
<evidence type="ECO:0000313" key="3">
    <source>
        <dbReference type="Proteomes" id="UP000561438"/>
    </source>
</evidence>
<comment type="caution">
    <text evidence="2">The sequence shown here is derived from an EMBL/GenBank/DDBJ whole genome shotgun (WGS) entry which is preliminary data.</text>
</comment>
<accession>A0A850GYH6</accession>
<dbReference type="EMBL" id="JABWGV010000002">
    <property type="protein sequence ID" value="NVD44651.1"/>
    <property type="molecule type" value="Genomic_DNA"/>
</dbReference>
<feature type="transmembrane region" description="Helical" evidence="1">
    <location>
        <begin position="6"/>
        <end position="27"/>
    </location>
</feature>
<evidence type="ECO:0000313" key="2">
    <source>
        <dbReference type="EMBL" id="NVD44651.1"/>
    </source>
</evidence>
<sequence length="131" mass="13976">MAGQVVQIAGSLAAILLLFLLAGWLKLGRDARLTDERQVRELADETWSGFDAVAIGLDREGRGALAADREGRILLLRLHGAHGAGRLLERGTSAERDGETLRISTSDKRFGSVTLDLGGEAAAWEARIGAL</sequence>
<keyword evidence="1" id="KW-0812">Transmembrane</keyword>
<keyword evidence="3" id="KW-1185">Reference proteome</keyword>
<dbReference type="AlphaFoldDB" id="A0A850GYH6"/>
<reference evidence="2 3" key="1">
    <citation type="submission" date="2020-06" db="EMBL/GenBank/DDBJ databases">
        <title>Altererythrobacter sp. HHU K3-1.</title>
        <authorList>
            <person name="Zhang D."/>
            <person name="Xue H."/>
        </authorList>
    </citation>
    <scope>NUCLEOTIDE SEQUENCE [LARGE SCALE GENOMIC DNA]</scope>
    <source>
        <strain evidence="2 3">HHU K3-1</strain>
    </source>
</reference>
<name>A0A850GYH6_9SPHN</name>